<dbReference type="EMBL" id="HG322949">
    <property type="protein sequence ID" value="CDG82920.1"/>
    <property type="molecule type" value="Genomic_DNA"/>
</dbReference>
<feature type="transmembrane region" description="Helical" evidence="1">
    <location>
        <begin position="62"/>
        <end position="79"/>
    </location>
</feature>
<dbReference type="OrthoDB" id="8911335at2"/>
<keyword evidence="1" id="KW-1133">Transmembrane helix</keyword>
<dbReference type="KEGG" id="jag:GJA_2286"/>
<evidence type="ECO:0000256" key="1">
    <source>
        <dbReference type="SAM" id="Phobius"/>
    </source>
</evidence>
<keyword evidence="1" id="KW-0812">Transmembrane</keyword>
<reference evidence="2 3" key="1">
    <citation type="journal article" date="2015" name="Genome Announc.">
        <title>Genome Sequence of Mushroom Soft-Rot Pathogen Janthinobacterium agaricidamnosum.</title>
        <authorList>
            <person name="Graupner K."/>
            <person name="Lackner G."/>
            <person name="Hertweck C."/>
        </authorList>
    </citation>
    <scope>NUCLEOTIDE SEQUENCE [LARGE SCALE GENOMIC DNA]</scope>
    <source>
        <strain evidence="3">NBRC 102515 / DSM 9628</strain>
    </source>
</reference>
<dbReference type="RefSeq" id="WP_038491895.1">
    <property type="nucleotide sequence ID" value="NZ_BCTH01000088.1"/>
</dbReference>
<dbReference type="STRING" id="1349767.GJA_2286"/>
<keyword evidence="3" id="KW-1185">Reference proteome</keyword>
<dbReference type="AlphaFoldDB" id="W0V5P7"/>
<proteinExistence type="predicted"/>
<name>W0V5P7_9BURK</name>
<accession>W0V5P7</accession>
<protein>
    <submittedName>
        <fullName evidence="2">Putative membrane protein</fullName>
    </submittedName>
</protein>
<dbReference type="PATRIC" id="fig|1349767.4.peg.4032"/>
<gene>
    <name evidence="2" type="ORF">GJA_2286</name>
</gene>
<organism evidence="2 3">
    <name type="scientific">Janthinobacterium agaricidamnosum NBRC 102515 = DSM 9628</name>
    <dbReference type="NCBI Taxonomy" id="1349767"/>
    <lineage>
        <taxon>Bacteria</taxon>
        <taxon>Pseudomonadati</taxon>
        <taxon>Pseudomonadota</taxon>
        <taxon>Betaproteobacteria</taxon>
        <taxon>Burkholderiales</taxon>
        <taxon>Oxalobacteraceae</taxon>
        <taxon>Janthinobacterium</taxon>
    </lineage>
</organism>
<keyword evidence="1" id="KW-0472">Membrane</keyword>
<dbReference type="Proteomes" id="UP000027604">
    <property type="component" value="Chromosome I"/>
</dbReference>
<evidence type="ECO:0000313" key="3">
    <source>
        <dbReference type="Proteomes" id="UP000027604"/>
    </source>
</evidence>
<sequence length="89" mass="9354">MWLKSLAALVLGLPLAVAVIGLAVLLSGDHVRYTLPWLLMFFPAWVGAMSMAFLFQSGARACLWMGGANLLAYAVLYGVKAGGLVTIGA</sequence>
<evidence type="ECO:0000313" key="2">
    <source>
        <dbReference type="EMBL" id="CDG82920.1"/>
    </source>
</evidence>
<dbReference type="HOGENOM" id="CLU_171676_1_0_4"/>
<feature type="transmembrane region" description="Helical" evidence="1">
    <location>
        <begin position="35"/>
        <end position="55"/>
    </location>
</feature>